<reference evidence="3 4" key="1">
    <citation type="submission" date="2017-09" db="EMBL/GenBank/DDBJ databases">
        <authorList>
            <person name="Ehlers B."/>
            <person name="Leendertz F.H."/>
        </authorList>
    </citation>
    <scope>NUCLEOTIDE SEQUENCE [LARGE SCALE GENOMIC DNA]</scope>
    <source>
        <strain evidence="3 4">DSM 27208</strain>
    </source>
</reference>
<protein>
    <recommendedName>
        <fullName evidence="2">DUF7344 domain-containing protein</fullName>
    </recommendedName>
</protein>
<organism evidence="3 4">
    <name type="scientific">Natronoarchaeum philippinense</name>
    <dbReference type="NCBI Taxonomy" id="558529"/>
    <lineage>
        <taxon>Archaea</taxon>
        <taxon>Methanobacteriati</taxon>
        <taxon>Methanobacteriota</taxon>
        <taxon>Stenosarchaea group</taxon>
        <taxon>Halobacteria</taxon>
        <taxon>Halobacteriales</taxon>
        <taxon>Natronoarchaeaceae</taxon>
    </lineage>
</organism>
<sequence length="126" mass="13819">MQTNQTGRSPMPDSDGTIKWGDLLSSRRRALIAMVLLENSGGDPIDVGELATEVARLESQTQGPVDKKSRQSVYTTSTQYHLPKLDSANVINYDSTTVAPGEHLRRYYAFAVLLPGSEIESRPLSP</sequence>
<accession>A0A285N6J6</accession>
<dbReference type="EMBL" id="OBEJ01000001">
    <property type="protein sequence ID" value="SNZ03606.1"/>
    <property type="molecule type" value="Genomic_DNA"/>
</dbReference>
<evidence type="ECO:0000256" key="1">
    <source>
        <dbReference type="SAM" id="MobiDB-lite"/>
    </source>
</evidence>
<dbReference type="InterPro" id="IPR055768">
    <property type="entry name" value="DUF7344"/>
</dbReference>
<name>A0A285N6J6_NATPI</name>
<gene>
    <name evidence="3" type="ORF">SAMN06269185_0320</name>
</gene>
<evidence type="ECO:0000313" key="3">
    <source>
        <dbReference type="EMBL" id="SNZ03606.1"/>
    </source>
</evidence>
<dbReference type="Proteomes" id="UP000219453">
    <property type="component" value="Unassembled WGS sequence"/>
</dbReference>
<evidence type="ECO:0000313" key="4">
    <source>
        <dbReference type="Proteomes" id="UP000219453"/>
    </source>
</evidence>
<feature type="region of interest" description="Disordered" evidence="1">
    <location>
        <begin position="1"/>
        <end position="20"/>
    </location>
</feature>
<proteinExistence type="predicted"/>
<dbReference type="AlphaFoldDB" id="A0A285N6J6"/>
<evidence type="ECO:0000259" key="2">
    <source>
        <dbReference type="Pfam" id="PF24035"/>
    </source>
</evidence>
<dbReference type="Pfam" id="PF24035">
    <property type="entry name" value="DUF7344"/>
    <property type="match status" value="1"/>
</dbReference>
<feature type="domain" description="DUF7344" evidence="2">
    <location>
        <begin position="22"/>
        <end position="96"/>
    </location>
</feature>
<keyword evidence="4" id="KW-1185">Reference proteome</keyword>